<proteinExistence type="inferred from homology"/>
<dbReference type="CDD" id="cd07969">
    <property type="entry name" value="OBF_DNA_ligase_I"/>
    <property type="match status" value="1"/>
</dbReference>
<dbReference type="Gene3D" id="1.10.3260.10">
    <property type="entry name" value="DNA ligase, ATP-dependent, N-terminal domain"/>
    <property type="match status" value="1"/>
</dbReference>
<dbReference type="Gramene" id="KRH30568">
    <property type="protein sequence ID" value="KRH30568"/>
    <property type="gene ID" value="GLYMA_11G193100"/>
</dbReference>
<evidence type="ECO:0000256" key="3">
    <source>
        <dbReference type="ARBA" id="ARBA00022618"/>
    </source>
</evidence>
<evidence type="ECO:0000256" key="8">
    <source>
        <dbReference type="ARBA" id="ARBA00023172"/>
    </source>
</evidence>
<dbReference type="GO" id="GO:0003910">
    <property type="term" value="F:DNA ligase (ATP) activity"/>
    <property type="evidence" value="ECO:0000318"/>
    <property type="project" value="GO_Central"/>
</dbReference>
<dbReference type="PANTHER" id="PTHR45674">
    <property type="entry name" value="DNA LIGASE 1/3 FAMILY MEMBER"/>
    <property type="match status" value="1"/>
</dbReference>
<dbReference type="PANTHER" id="PTHR45674:SF4">
    <property type="entry name" value="DNA LIGASE 1"/>
    <property type="match status" value="1"/>
</dbReference>
<dbReference type="InterPro" id="IPR050191">
    <property type="entry name" value="ATP-dep_DNA_ligase"/>
</dbReference>
<dbReference type="EMBL" id="CM000844">
    <property type="protein sequence ID" value="KRH30568.1"/>
    <property type="molecule type" value="Genomic_DNA"/>
</dbReference>
<dbReference type="SUPFAM" id="SSF50249">
    <property type="entry name" value="Nucleic acid-binding proteins"/>
    <property type="match status" value="1"/>
</dbReference>
<dbReference type="OMA" id="ASIDIGC"/>
<dbReference type="InterPro" id="IPR012308">
    <property type="entry name" value="DNA_ligase_ATP-dep_N"/>
</dbReference>
<dbReference type="Pfam" id="PF01068">
    <property type="entry name" value="DNA_ligase_A_M"/>
    <property type="match status" value="1"/>
</dbReference>
<dbReference type="EnsemblPlants" id="KRH30568">
    <property type="protein sequence ID" value="KRH30568"/>
    <property type="gene ID" value="GLYMA_11G193100"/>
</dbReference>
<dbReference type="GO" id="GO:0003677">
    <property type="term" value="F:DNA binding"/>
    <property type="evidence" value="ECO:0007669"/>
    <property type="project" value="InterPro"/>
</dbReference>
<feature type="compositionally biased region" description="Polar residues" evidence="11">
    <location>
        <begin position="586"/>
        <end position="595"/>
    </location>
</feature>
<reference evidence="13 14" key="1">
    <citation type="journal article" date="2010" name="Nature">
        <title>Genome sequence of the palaeopolyploid soybean.</title>
        <authorList>
            <person name="Schmutz J."/>
            <person name="Cannon S.B."/>
            <person name="Schlueter J."/>
            <person name="Ma J."/>
            <person name="Mitros T."/>
            <person name="Nelson W."/>
            <person name="Hyten D.L."/>
            <person name="Song Q."/>
            <person name="Thelen J.J."/>
            <person name="Cheng J."/>
            <person name="Xu D."/>
            <person name="Hellsten U."/>
            <person name="May G.D."/>
            <person name="Yu Y."/>
            <person name="Sakurai T."/>
            <person name="Umezawa T."/>
            <person name="Bhattacharyya M.K."/>
            <person name="Sandhu D."/>
            <person name="Valliyodan B."/>
            <person name="Lindquist E."/>
            <person name="Peto M."/>
            <person name="Grant D."/>
            <person name="Shu S."/>
            <person name="Goodstein D."/>
            <person name="Barry K."/>
            <person name="Futrell-Griggs M."/>
            <person name="Abernathy B."/>
            <person name="Du J."/>
            <person name="Tian Z."/>
            <person name="Zhu L."/>
            <person name="Gill N."/>
            <person name="Joshi T."/>
            <person name="Libault M."/>
            <person name="Sethuraman A."/>
            <person name="Zhang X.-C."/>
            <person name="Shinozaki K."/>
            <person name="Nguyen H.T."/>
            <person name="Wing R.A."/>
            <person name="Cregan P."/>
            <person name="Specht J."/>
            <person name="Grimwood J."/>
            <person name="Rokhsar D."/>
            <person name="Stacey G."/>
            <person name="Shoemaker R.C."/>
            <person name="Jackson S.A."/>
        </authorList>
    </citation>
    <scope>NUCLEOTIDE SEQUENCE</scope>
    <source>
        <strain evidence="14">cv. Williams 82</strain>
        <tissue evidence="13">Callus</tissue>
    </source>
</reference>
<name>A0A0R0HSY7_SOYBN</name>
<dbReference type="Pfam" id="PF04679">
    <property type="entry name" value="DNA_ligase_A_C"/>
    <property type="match status" value="1"/>
</dbReference>
<feature type="compositionally biased region" description="Polar residues" evidence="11">
    <location>
        <begin position="78"/>
        <end position="87"/>
    </location>
</feature>
<keyword evidence="2" id="KW-0436">Ligase</keyword>
<dbReference type="GO" id="GO:0005524">
    <property type="term" value="F:ATP binding"/>
    <property type="evidence" value="ECO:0007669"/>
    <property type="project" value="UniProtKB-KW"/>
</dbReference>
<keyword evidence="15" id="KW-1185">Reference proteome</keyword>
<evidence type="ECO:0000259" key="12">
    <source>
        <dbReference type="PROSITE" id="PS50160"/>
    </source>
</evidence>
<keyword evidence="9" id="KW-0234">DNA repair</keyword>
<dbReference type="SMR" id="A0A0R0HSY7"/>
<dbReference type="Gene3D" id="3.30.1490.70">
    <property type="match status" value="1"/>
</dbReference>
<keyword evidence="4" id="KW-0235">DNA replication</keyword>
<feature type="region of interest" description="Disordered" evidence="11">
    <location>
        <begin position="567"/>
        <end position="602"/>
    </location>
</feature>
<reference evidence="13" key="3">
    <citation type="submission" date="2018-07" db="EMBL/GenBank/DDBJ databases">
        <title>WGS assembly of Glycine max.</title>
        <authorList>
            <person name="Schmutz J."/>
            <person name="Cannon S."/>
            <person name="Schlueter J."/>
            <person name="Ma J."/>
            <person name="Mitros T."/>
            <person name="Nelson W."/>
            <person name="Hyten D."/>
            <person name="Song Q."/>
            <person name="Thelen J."/>
            <person name="Cheng J."/>
            <person name="Xu D."/>
            <person name="Hellsten U."/>
            <person name="May G."/>
            <person name="Yu Y."/>
            <person name="Sakurai T."/>
            <person name="Umezawa T."/>
            <person name="Bhattacharyya M."/>
            <person name="Sandhu D."/>
            <person name="Valliyodan B."/>
            <person name="Lindquist E."/>
            <person name="Peto M."/>
            <person name="Grant D."/>
            <person name="Shu S."/>
            <person name="Goodstein D."/>
            <person name="Barry K."/>
            <person name="Futrell-Griggs M."/>
            <person name="Abernathy B."/>
            <person name="Du J."/>
            <person name="Tian Z."/>
            <person name="Zhu L."/>
            <person name="Gill N."/>
            <person name="Joshi T."/>
            <person name="Libault M."/>
            <person name="Sethuraman A."/>
            <person name="Zhang X."/>
            <person name="Shinozaki K."/>
            <person name="Nguyen H."/>
            <person name="Wing R."/>
            <person name="Cregan P."/>
            <person name="Specht J."/>
            <person name="Grimwood J."/>
            <person name="Rokhsar D."/>
            <person name="Stacey G."/>
            <person name="Shoemaker R."/>
            <person name="Jackson S."/>
        </authorList>
    </citation>
    <scope>NUCLEOTIDE SEQUENCE</scope>
    <source>
        <tissue evidence="13">Callus</tissue>
    </source>
</reference>
<dbReference type="InterPro" id="IPR016059">
    <property type="entry name" value="DNA_ligase_ATP-dep_CS"/>
</dbReference>
<evidence type="ECO:0000256" key="4">
    <source>
        <dbReference type="ARBA" id="ARBA00022705"/>
    </source>
</evidence>
<evidence type="ECO:0000256" key="6">
    <source>
        <dbReference type="ARBA" id="ARBA00022763"/>
    </source>
</evidence>
<dbReference type="GO" id="GO:0051301">
    <property type="term" value="P:cell division"/>
    <property type="evidence" value="ECO:0007669"/>
    <property type="project" value="UniProtKB-KW"/>
</dbReference>
<dbReference type="GO" id="GO:0006310">
    <property type="term" value="P:DNA recombination"/>
    <property type="evidence" value="ECO:0007669"/>
    <property type="project" value="UniProtKB-KW"/>
</dbReference>
<sequence>MIVPAICIIFPGNCSFSHCFPPPFCRSLFSSPLSLSLRTMSKPPSAFDALMSGARAAAKKKSQSQPSPKKRKTPPSQNPSNLKTLTPQEPAVKPEEHTVKPEPLNAPPVPSSSKEKTAELKKQVPQLKKKPSDFDPASITAWEKGQPVPFLFLCLVFDIISQESKRIVITDIVCNLLRTVMHCTPEDLVKVVYLSANRIAPAHEGVELGIGEASITKALAEAYGTNEAWIKTQYQKKGDLGLVAKESRSSQPMIMMFKPEVLTIRKVFNTFRLIAKEYGKESQEKKKNHMKALLVSATDCEPQYLIRLLQSKLRIGYAEKTLLAALGQAAVYTEEHSKPPPDIQSPLEEALSTRARKNVEMEDIKVDVCIFAFDLLYLNGQALLQENLRVRREHLYASFEEEPGFLQFATTITSNDVEEIQKFLDQAVGASCEGLIIKTLNEDATYEPLKRSLNWLKLKKDYMDNIGDSLDLVPIAAFHGRGKRTGVYGAFLLACYDSDNEEFQSICKIGTGFSEAVLEERSSSLRSKVIPKPKAYYRFGESINPDVWFEASEGISLRFPRLLRVRPDKSPEQASSSEQVAEMYNAQKQNHTINQNDDEDDD</sequence>
<evidence type="ECO:0000313" key="15">
    <source>
        <dbReference type="Proteomes" id="UP000008827"/>
    </source>
</evidence>
<dbReference type="InterPro" id="IPR036599">
    <property type="entry name" value="DNA_ligase_N_sf"/>
</dbReference>
<protein>
    <recommendedName>
        <fullName evidence="12">ATP-dependent DNA ligase family profile domain-containing protein</fullName>
    </recommendedName>
</protein>
<dbReference type="Proteomes" id="UP000008827">
    <property type="component" value="Chromosome 11"/>
</dbReference>
<gene>
    <name evidence="13" type="ORF">GLYMA_11G193100</name>
</gene>
<evidence type="ECO:0000313" key="13">
    <source>
        <dbReference type="EMBL" id="KRH30568.1"/>
    </source>
</evidence>
<keyword evidence="7" id="KW-0067">ATP-binding</keyword>
<dbReference type="InParanoid" id="A0A0R0HSY7"/>
<evidence type="ECO:0000256" key="9">
    <source>
        <dbReference type="ARBA" id="ARBA00023204"/>
    </source>
</evidence>
<dbReference type="GO" id="GO:0006281">
    <property type="term" value="P:DNA repair"/>
    <property type="evidence" value="ECO:0007669"/>
    <property type="project" value="UniProtKB-KW"/>
</dbReference>
<dbReference type="SUPFAM" id="SSF56091">
    <property type="entry name" value="DNA ligase/mRNA capping enzyme, catalytic domain"/>
    <property type="match status" value="1"/>
</dbReference>
<dbReference type="SUPFAM" id="SSF117018">
    <property type="entry name" value="ATP-dependent DNA ligase DNA-binding domain"/>
    <property type="match status" value="1"/>
</dbReference>
<dbReference type="Gene3D" id="2.40.50.140">
    <property type="entry name" value="Nucleic acid-binding proteins"/>
    <property type="match status" value="2"/>
</dbReference>
<organism evidence="13">
    <name type="scientific">Glycine max</name>
    <name type="common">Soybean</name>
    <name type="synonym">Glycine hispida</name>
    <dbReference type="NCBI Taxonomy" id="3847"/>
    <lineage>
        <taxon>Eukaryota</taxon>
        <taxon>Viridiplantae</taxon>
        <taxon>Streptophyta</taxon>
        <taxon>Embryophyta</taxon>
        <taxon>Tracheophyta</taxon>
        <taxon>Spermatophyta</taxon>
        <taxon>Magnoliopsida</taxon>
        <taxon>eudicotyledons</taxon>
        <taxon>Gunneridae</taxon>
        <taxon>Pentapetalae</taxon>
        <taxon>rosids</taxon>
        <taxon>fabids</taxon>
        <taxon>Fabales</taxon>
        <taxon>Fabaceae</taxon>
        <taxon>Papilionoideae</taxon>
        <taxon>50 kb inversion clade</taxon>
        <taxon>NPAAA clade</taxon>
        <taxon>indigoferoid/millettioid clade</taxon>
        <taxon>Phaseoleae</taxon>
        <taxon>Glycine</taxon>
        <taxon>Glycine subgen. Soja</taxon>
    </lineage>
</organism>
<evidence type="ECO:0000256" key="5">
    <source>
        <dbReference type="ARBA" id="ARBA00022741"/>
    </source>
</evidence>
<evidence type="ECO:0000313" key="14">
    <source>
        <dbReference type="EnsemblPlants" id="KRH30568"/>
    </source>
</evidence>
<keyword evidence="5" id="KW-0547">Nucleotide-binding</keyword>
<evidence type="ECO:0000256" key="11">
    <source>
        <dbReference type="SAM" id="MobiDB-lite"/>
    </source>
</evidence>
<keyword evidence="8" id="KW-0233">DNA recombination</keyword>
<dbReference type="InterPro" id="IPR012310">
    <property type="entry name" value="DNA_ligase_ATP-dep_cent"/>
</dbReference>
<evidence type="ECO:0000256" key="1">
    <source>
        <dbReference type="ARBA" id="ARBA00007572"/>
    </source>
</evidence>
<evidence type="ECO:0000256" key="2">
    <source>
        <dbReference type="ARBA" id="ARBA00022598"/>
    </source>
</evidence>
<accession>A0A0R0HSY7</accession>
<dbReference type="PROSITE" id="PS00333">
    <property type="entry name" value="DNA_LIGASE_A2"/>
    <property type="match status" value="1"/>
</dbReference>
<dbReference type="AlphaFoldDB" id="A0A0R0HSY7"/>
<dbReference type="Pfam" id="PF04675">
    <property type="entry name" value="DNA_ligase_A_N"/>
    <property type="match status" value="1"/>
</dbReference>
<dbReference type="InterPro" id="IPR012309">
    <property type="entry name" value="DNA_ligase_ATP-dep_C"/>
</dbReference>
<feature type="compositionally biased region" description="Basic and acidic residues" evidence="11">
    <location>
        <begin position="113"/>
        <end position="122"/>
    </location>
</feature>
<evidence type="ECO:0000256" key="10">
    <source>
        <dbReference type="ARBA" id="ARBA00023306"/>
    </source>
</evidence>
<dbReference type="STRING" id="3847.A0A0R0HSY7"/>
<keyword evidence="6" id="KW-0227">DNA damage</keyword>
<dbReference type="PROSITE" id="PS50160">
    <property type="entry name" value="DNA_LIGASE_A3"/>
    <property type="match status" value="1"/>
</dbReference>
<keyword evidence="10" id="KW-0131">Cell cycle</keyword>
<comment type="similarity">
    <text evidence="1">Belongs to the ATP-dependent DNA ligase family.</text>
</comment>
<feature type="compositionally biased region" description="Basic residues" evidence="11">
    <location>
        <begin position="57"/>
        <end position="73"/>
    </location>
</feature>
<keyword evidence="3" id="KW-0132">Cell division</keyword>
<evidence type="ECO:0000256" key="7">
    <source>
        <dbReference type="ARBA" id="ARBA00022840"/>
    </source>
</evidence>
<feature type="domain" description="ATP-dependent DNA ligase family profile" evidence="12">
    <location>
        <begin position="361"/>
        <end position="497"/>
    </location>
</feature>
<feature type="region of interest" description="Disordered" evidence="11">
    <location>
        <begin position="54"/>
        <end position="133"/>
    </location>
</feature>
<reference evidence="14" key="2">
    <citation type="submission" date="2018-02" db="UniProtKB">
        <authorList>
            <consortium name="EnsemblPlants"/>
        </authorList>
    </citation>
    <scope>IDENTIFICATION</scope>
    <source>
        <strain evidence="14">Williams 82</strain>
    </source>
</reference>
<dbReference type="GO" id="GO:0005634">
    <property type="term" value="C:nucleus"/>
    <property type="evidence" value="ECO:0000318"/>
    <property type="project" value="GO_Central"/>
</dbReference>
<dbReference type="GO" id="GO:0006273">
    <property type="term" value="P:lagging strand elongation"/>
    <property type="evidence" value="ECO:0000318"/>
    <property type="project" value="GO_Central"/>
</dbReference>
<dbReference type="InterPro" id="IPR012340">
    <property type="entry name" value="NA-bd_OB-fold"/>
</dbReference>